<keyword evidence="7" id="KW-0472">Membrane</keyword>
<accession>A0A914PMA1</accession>
<evidence type="ECO:0000313" key="8">
    <source>
        <dbReference type="Proteomes" id="UP000887578"/>
    </source>
</evidence>
<keyword evidence="4" id="KW-0813">Transport</keyword>
<keyword evidence="5" id="KW-0653">Protein transport</keyword>
<proteinExistence type="inferred from homology"/>
<organism evidence="8 9">
    <name type="scientific">Panagrolaimus davidi</name>
    <dbReference type="NCBI Taxonomy" id="227884"/>
    <lineage>
        <taxon>Eukaryota</taxon>
        <taxon>Metazoa</taxon>
        <taxon>Ecdysozoa</taxon>
        <taxon>Nematoda</taxon>
        <taxon>Chromadorea</taxon>
        <taxon>Rhabditida</taxon>
        <taxon>Tylenchina</taxon>
        <taxon>Panagrolaimomorpha</taxon>
        <taxon>Panagrolaimoidea</taxon>
        <taxon>Panagrolaimidae</taxon>
        <taxon>Panagrolaimus</taxon>
    </lineage>
</organism>
<dbReference type="Proteomes" id="UP000887578">
    <property type="component" value="Unplaced"/>
</dbReference>
<dbReference type="Pfam" id="PF08700">
    <property type="entry name" value="VPS51_Exo84_N"/>
    <property type="match status" value="1"/>
</dbReference>
<dbReference type="GO" id="GO:0006891">
    <property type="term" value="P:intra-Golgi vesicle-mediated transport"/>
    <property type="evidence" value="ECO:0007669"/>
    <property type="project" value="InterPro"/>
</dbReference>
<evidence type="ECO:0000256" key="5">
    <source>
        <dbReference type="ARBA" id="ARBA00022927"/>
    </source>
</evidence>
<dbReference type="InterPro" id="IPR033370">
    <property type="entry name" value="COG1"/>
</dbReference>
<comment type="similarity">
    <text evidence="2">Belongs to the COG1 family.</text>
</comment>
<dbReference type="WBParaSite" id="PDA_v2.g1591.t1">
    <property type="protein sequence ID" value="PDA_v2.g1591.t1"/>
    <property type="gene ID" value="PDA_v2.g1591"/>
</dbReference>
<evidence type="ECO:0000256" key="4">
    <source>
        <dbReference type="ARBA" id="ARBA00022448"/>
    </source>
</evidence>
<evidence type="ECO:0000313" key="9">
    <source>
        <dbReference type="WBParaSite" id="PDA_v2.g1591.t1"/>
    </source>
</evidence>
<evidence type="ECO:0000256" key="6">
    <source>
        <dbReference type="ARBA" id="ARBA00023034"/>
    </source>
</evidence>
<dbReference type="GO" id="GO:0017119">
    <property type="term" value="C:Golgi transport complex"/>
    <property type="evidence" value="ECO:0007669"/>
    <property type="project" value="InterPro"/>
</dbReference>
<comment type="subcellular location">
    <subcellularLocation>
        <location evidence="1">Golgi apparatus membrane</location>
        <topology evidence="1">Peripheral membrane protein</topology>
    </subcellularLocation>
</comment>
<dbReference type="PANTHER" id="PTHR31658">
    <property type="entry name" value="CONSERVED OLIGOMERIC GOLGI COMPLEX SUBUNIT 1"/>
    <property type="match status" value="1"/>
</dbReference>
<name>A0A914PMA1_9BILA</name>
<evidence type="ECO:0000256" key="1">
    <source>
        <dbReference type="ARBA" id="ARBA00004395"/>
    </source>
</evidence>
<sequence length="120" mass="14273">MSKLDVERLMRDLTIDQLQNIQENLSQQSHEKREELRKMVGRRYRDVLDASDTIRRLTEIASDLGNNMKEIRKISKNLLAGDDIKHPIKKETLFKFGLLLRLEDLVYTFLNFLFNSFFKL</sequence>
<keyword evidence="8" id="KW-1185">Reference proteome</keyword>
<protein>
    <recommendedName>
        <fullName evidence="3">Conserved oligomeric Golgi complex subunit 1</fullName>
    </recommendedName>
</protein>
<evidence type="ECO:0000256" key="3">
    <source>
        <dbReference type="ARBA" id="ARBA00020978"/>
    </source>
</evidence>
<evidence type="ECO:0000256" key="2">
    <source>
        <dbReference type="ARBA" id="ARBA00006653"/>
    </source>
</evidence>
<dbReference type="GO" id="GO:0000139">
    <property type="term" value="C:Golgi membrane"/>
    <property type="evidence" value="ECO:0007669"/>
    <property type="project" value="UniProtKB-SubCell"/>
</dbReference>
<dbReference type="GO" id="GO:0015031">
    <property type="term" value="P:protein transport"/>
    <property type="evidence" value="ECO:0007669"/>
    <property type="project" value="UniProtKB-KW"/>
</dbReference>
<dbReference type="PANTHER" id="PTHR31658:SF0">
    <property type="entry name" value="CONSERVED OLIGOMERIC GOLGI COMPLEX SUBUNIT 1"/>
    <property type="match status" value="1"/>
</dbReference>
<dbReference type="AlphaFoldDB" id="A0A914PMA1"/>
<reference evidence="9" key="1">
    <citation type="submission" date="2022-11" db="UniProtKB">
        <authorList>
            <consortium name="WormBaseParasite"/>
        </authorList>
    </citation>
    <scope>IDENTIFICATION</scope>
</reference>
<keyword evidence="6" id="KW-0333">Golgi apparatus</keyword>
<evidence type="ECO:0000256" key="7">
    <source>
        <dbReference type="ARBA" id="ARBA00023136"/>
    </source>
</evidence>